<evidence type="ECO:0000313" key="14">
    <source>
        <dbReference type="EMBL" id="OQE93744.1"/>
    </source>
</evidence>
<comment type="pathway">
    <text evidence="1">Amino-acid biosynthesis; L-proline biosynthesis; L-glutamate 5-semialdehyde from L-glutamate: step 2/2.</text>
</comment>
<dbReference type="AlphaFoldDB" id="A0A1V6Z2L6"/>
<dbReference type="GO" id="GO:0055129">
    <property type="term" value="P:L-proline biosynthetic process"/>
    <property type="evidence" value="ECO:0007669"/>
    <property type="project" value="UniProtKB-UniPathway"/>
</dbReference>
<accession>A0A1V6Z2L6</accession>
<evidence type="ECO:0000256" key="3">
    <source>
        <dbReference type="ARBA" id="ARBA00022605"/>
    </source>
</evidence>
<evidence type="ECO:0000313" key="13">
    <source>
        <dbReference type="EMBL" id="CAG8331879.1"/>
    </source>
</evidence>
<dbReference type="HAMAP" id="MF_00412">
    <property type="entry name" value="ProA"/>
    <property type="match status" value="1"/>
</dbReference>
<dbReference type="InterPro" id="IPR016162">
    <property type="entry name" value="Ald_DH_N"/>
</dbReference>
<comment type="catalytic activity">
    <reaction evidence="7">
        <text>L-glutamate 5-semialdehyde + phosphate + NADP(+) = L-glutamyl 5-phosphate + NADPH + H(+)</text>
        <dbReference type="Rhea" id="RHEA:19541"/>
        <dbReference type="ChEBI" id="CHEBI:15378"/>
        <dbReference type="ChEBI" id="CHEBI:43474"/>
        <dbReference type="ChEBI" id="CHEBI:57783"/>
        <dbReference type="ChEBI" id="CHEBI:58066"/>
        <dbReference type="ChEBI" id="CHEBI:58274"/>
        <dbReference type="ChEBI" id="CHEBI:58349"/>
        <dbReference type="EC" id="1.2.1.41"/>
    </reaction>
</comment>
<protein>
    <recommendedName>
        <fullName evidence="2">glutamate-5-semialdehyde dehydrogenase</fullName>
        <ecNumber evidence="2">1.2.1.41</ecNumber>
    </recommendedName>
    <alternativeName>
        <fullName evidence="11">Glutamate-5-semialdehyde dehydrogenase</fullName>
    </alternativeName>
    <alternativeName>
        <fullName evidence="10">Glutamyl-gamma-semialdehyde dehydrogenase</fullName>
    </alternativeName>
</protein>
<evidence type="ECO:0000256" key="10">
    <source>
        <dbReference type="ARBA" id="ARBA00075718"/>
    </source>
</evidence>
<evidence type="ECO:0000256" key="2">
    <source>
        <dbReference type="ARBA" id="ARBA00013002"/>
    </source>
</evidence>
<dbReference type="Proteomes" id="UP000191691">
    <property type="component" value="Unassembled WGS sequence"/>
</dbReference>
<dbReference type="EMBL" id="MOOB01000005">
    <property type="protein sequence ID" value="OQE93744.1"/>
    <property type="molecule type" value="Genomic_DNA"/>
</dbReference>
<evidence type="ECO:0000256" key="6">
    <source>
        <dbReference type="ARBA" id="ARBA00023002"/>
    </source>
</evidence>
<dbReference type="NCBIfam" id="TIGR00407">
    <property type="entry name" value="proA"/>
    <property type="match status" value="1"/>
</dbReference>
<evidence type="ECO:0000256" key="5">
    <source>
        <dbReference type="ARBA" id="ARBA00022857"/>
    </source>
</evidence>
<dbReference type="Pfam" id="PF00171">
    <property type="entry name" value="Aldedh"/>
    <property type="match status" value="1"/>
</dbReference>
<evidence type="ECO:0000259" key="12">
    <source>
        <dbReference type="Pfam" id="PF00171"/>
    </source>
</evidence>
<evidence type="ECO:0000256" key="11">
    <source>
        <dbReference type="ARBA" id="ARBA00077451"/>
    </source>
</evidence>
<dbReference type="STRING" id="60175.A0A1V6Z2L6"/>
<dbReference type="UniPathway" id="UPA00098">
    <property type="reaction ID" value="UER00360"/>
</dbReference>
<dbReference type="NCBIfam" id="NF001221">
    <property type="entry name" value="PRK00197.1"/>
    <property type="match status" value="1"/>
</dbReference>
<keyword evidence="6" id="KW-0560">Oxidoreductase</keyword>
<name>A0A1V6Z2L6_PENNA</name>
<dbReference type="OMA" id="KTQRYGT"/>
<organism evidence="14 15">
    <name type="scientific">Penicillium nalgiovense</name>
    <dbReference type="NCBI Taxonomy" id="60175"/>
    <lineage>
        <taxon>Eukaryota</taxon>
        <taxon>Fungi</taxon>
        <taxon>Dikarya</taxon>
        <taxon>Ascomycota</taxon>
        <taxon>Pezizomycotina</taxon>
        <taxon>Eurotiomycetes</taxon>
        <taxon>Eurotiomycetidae</taxon>
        <taxon>Eurotiales</taxon>
        <taxon>Aspergillaceae</taxon>
        <taxon>Penicillium</taxon>
    </lineage>
</organism>
<reference evidence="15" key="2">
    <citation type="journal article" date="2017" name="Nat. Microbiol.">
        <title>Global analysis of biosynthetic gene clusters reveals vast potential of secondary metabolite production in Penicillium species.</title>
        <authorList>
            <person name="Nielsen J.C."/>
            <person name="Grijseels S."/>
            <person name="Prigent S."/>
            <person name="Ji B."/>
            <person name="Dainat J."/>
            <person name="Nielsen K.F."/>
            <person name="Frisvad J.C."/>
            <person name="Workman M."/>
            <person name="Nielsen J."/>
        </authorList>
    </citation>
    <scope>NUCLEOTIDE SEQUENCE [LARGE SCALE GENOMIC DNA]</scope>
    <source>
        <strain evidence="15">IBT 13039</strain>
    </source>
</reference>
<dbReference type="EMBL" id="CAJVNV010000641">
    <property type="protein sequence ID" value="CAG8331879.1"/>
    <property type="molecule type" value="Genomic_DNA"/>
</dbReference>
<evidence type="ECO:0000256" key="4">
    <source>
        <dbReference type="ARBA" id="ARBA00022650"/>
    </source>
</evidence>
<dbReference type="CDD" id="cd07079">
    <property type="entry name" value="ALDH_F18-19_ProA-GPR"/>
    <property type="match status" value="1"/>
</dbReference>
<evidence type="ECO:0000313" key="15">
    <source>
        <dbReference type="Proteomes" id="UP000191691"/>
    </source>
</evidence>
<dbReference type="Gene3D" id="3.40.309.10">
    <property type="entry name" value="Aldehyde Dehydrogenase, Chain A, domain 2"/>
    <property type="match status" value="1"/>
</dbReference>
<proteinExistence type="inferred from homology"/>
<dbReference type="PANTHER" id="PTHR11063:SF8">
    <property type="entry name" value="DELTA-1-PYRROLINE-5-CARBOXYLATE SYNTHASE"/>
    <property type="match status" value="1"/>
</dbReference>
<dbReference type="InterPro" id="IPR016163">
    <property type="entry name" value="Ald_DH_C"/>
</dbReference>
<evidence type="ECO:0000256" key="7">
    <source>
        <dbReference type="ARBA" id="ARBA00049024"/>
    </source>
</evidence>
<comment type="similarity">
    <text evidence="9">Belongs to the gamma-glutamyl phosphate reductase family.</text>
</comment>
<feature type="domain" description="Aldehyde dehydrogenase" evidence="12">
    <location>
        <begin position="36"/>
        <end position="317"/>
    </location>
</feature>
<keyword evidence="4" id="KW-0641">Proline biosynthesis</keyword>
<dbReference type="GO" id="GO:0004350">
    <property type="term" value="F:glutamate-5-semialdehyde dehydrogenase activity"/>
    <property type="evidence" value="ECO:0007669"/>
    <property type="project" value="UniProtKB-EC"/>
</dbReference>
<reference evidence="14" key="1">
    <citation type="submission" date="2016-10" db="EMBL/GenBank/DDBJ databases">
        <title>Uncovering the secondary metabolism of Penicillium species provides insights into the evolution of 6-MSA pathways.</title>
        <authorList>
            <person name="Nielsen J.C."/>
            <person name="Nielsen J."/>
        </authorList>
    </citation>
    <scope>NUCLEOTIDE SEQUENCE [LARGE SCALE GENOMIC DNA]</scope>
    <source>
        <strain evidence="14">IBT 13039</strain>
    </source>
</reference>
<gene>
    <name evidence="14" type="ORF">PENNAL_c0005G11029</name>
    <name evidence="13" type="ORF">PNAL_LOCUS10619</name>
</gene>
<dbReference type="InterPro" id="IPR016161">
    <property type="entry name" value="Ald_DH/histidinol_DH"/>
</dbReference>
<dbReference type="EC" id="1.2.1.41" evidence="2"/>
<reference evidence="13" key="3">
    <citation type="submission" date="2021-07" db="EMBL/GenBank/DDBJ databases">
        <authorList>
            <person name="Branca A.L. A."/>
        </authorList>
    </citation>
    <scope>NUCLEOTIDE SEQUENCE</scope>
</reference>
<keyword evidence="5" id="KW-0521">NADP</keyword>
<comment type="function">
    <text evidence="8">Catalyzes the NADPH dependent reduction of L-gamma-glutamyl 5-phosphate into L-glutamate 5-semialdehyde and phosphate. The product spontaneously undergoes cyclization to form 1-pyrroline-5-carboxylate.</text>
</comment>
<dbReference type="InterPro" id="IPR000965">
    <property type="entry name" value="GPR_dom"/>
</dbReference>
<dbReference type="Proteomes" id="UP001153461">
    <property type="component" value="Unassembled WGS sequence"/>
</dbReference>
<keyword evidence="15" id="KW-1185">Reference proteome</keyword>
<dbReference type="InterPro" id="IPR015590">
    <property type="entry name" value="Aldehyde_DH_dom"/>
</dbReference>
<dbReference type="SUPFAM" id="SSF53720">
    <property type="entry name" value="ALDH-like"/>
    <property type="match status" value="1"/>
</dbReference>
<dbReference type="FunFam" id="3.40.309.10:FF:000006">
    <property type="entry name" value="Gamma-glutamyl phosphate reductase"/>
    <property type="match status" value="1"/>
</dbReference>
<sequence>MPLHTFDSYSFPLPYYVSSSHLFNSYRRLFDMSLTESAAVDAAHSASLASRRLATLNNDERNQALTLLHDALEMNRKDILEANARDVELATIAAESGNLSQSVLKRLDLSRPGKYQDMLDGILSVRDLDDPIGKVTLRTLLDDGLTLERVSCPIGVLLIIFEARPEVIANIAALAIKSGNAAILKGGKESMESFAAIADVVSKTIAESRVPVASIQLVKTRDVVSSLLAQDRLIDLVIPRGSNELVRFVKDNTKIPVLGHADGLCSAYIHADADTDTAVKVIVDSKTNYPAACNSLECLLVHEDTLESVFPAVAAALLEKGVTLRCDPGSKSTLTKRLPVEKSVQVQTATESDYNTEFLDLVLAVKTIPSTDPPTTAVEAAITHINMHSSKHTEVILTQSKEVADMFMSGIDSAGVFWNASTRFADGMRFGFGTEVGISTNKIHSRGPVGLEGLTIYKYLIRGNGHGAADYEGEGGKKYLHTKLPIDQ</sequence>
<keyword evidence="3" id="KW-0028">Amino-acid biosynthesis</keyword>
<evidence type="ECO:0000256" key="8">
    <source>
        <dbReference type="ARBA" id="ARBA00059423"/>
    </source>
</evidence>
<dbReference type="PANTHER" id="PTHR11063">
    <property type="entry name" value="GLUTAMATE SEMIALDEHYDE DEHYDROGENASE"/>
    <property type="match status" value="1"/>
</dbReference>
<comment type="caution">
    <text evidence="14">The sequence shown here is derived from an EMBL/GenBank/DDBJ whole genome shotgun (WGS) entry which is preliminary data.</text>
</comment>
<dbReference type="OrthoDB" id="1934954at2759"/>
<dbReference type="Gene3D" id="3.40.605.10">
    <property type="entry name" value="Aldehyde Dehydrogenase, Chain A, domain 1"/>
    <property type="match status" value="1"/>
</dbReference>
<evidence type="ECO:0000256" key="1">
    <source>
        <dbReference type="ARBA" id="ARBA00004985"/>
    </source>
</evidence>
<evidence type="ECO:0000256" key="9">
    <source>
        <dbReference type="ARBA" id="ARBA00060997"/>
    </source>
</evidence>